<dbReference type="AlphaFoldDB" id="A0A439D6V2"/>
<feature type="region of interest" description="Disordered" evidence="1">
    <location>
        <begin position="1"/>
        <end position="49"/>
    </location>
</feature>
<evidence type="ECO:0008006" key="4">
    <source>
        <dbReference type="Google" id="ProtNLM"/>
    </source>
</evidence>
<evidence type="ECO:0000256" key="1">
    <source>
        <dbReference type="SAM" id="MobiDB-lite"/>
    </source>
</evidence>
<feature type="compositionally biased region" description="Basic and acidic residues" evidence="1">
    <location>
        <begin position="28"/>
        <end position="43"/>
    </location>
</feature>
<evidence type="ECO:0000313" key="3">
    <source>
        <dbReference type="Proteomes" id="UP000286045"/>
    </source>
</evidence>
<dbReference type="PANTHER" id="PTHR39697:SF1">
    <property type="entry name" value="RICIN B LECTIN DOMAIN-CONTAINING PROTEIN"/>
    <property type="match status" value="1"/>
</dbReference>
<dbReference type="Proteomes" id="UP000286045">
    <property type="component" value="Unassembled WGS sequence"/>
</dbReference>
<accession>A0A439D6V2</accession>
<proteinExistence type="predicted"/>
<name>A0A439D6V2_9PEZI</name>
<dbReference type="PANTHER" id="PTHR39697">
    <property type="entry name" value="RICIN B LECTIN DOMAIN-CONTAINING PROTEIN-RELATED"/>
    <property type="match status" value="1"/>
</dbReference>
<gene>
    <name evidence="2" type="ORF">EKO27_g4973</name>
</gene>
<comment type="caution">
    <text evidence="2">The sequence shown here is derived from an EMBL/GenBank/DDBJ whole genome shotgun (WGS) entry which is preliminary data.</text>
</comment>
<protein>
    <recommendedName>
        <fullName evidence="4">Fascin domain-containing protein</fullName>
    </recommendedName>
</protein>
<organism evidence="2 3">
    <name type="scientific">Xylaria grammica</name>
    <dbReference type="NCBI Taxonomy" id="363999"/>
    <lineage>
        <taxon>Eukaryota</taxon>
        <taxon>Fungi</taxon>
        <taxon>Dikarya</taxon>
        <taxon>Ascomycota</taxon>
        <taxon>Pezizomycotina</taxon>
        <taxon>Sordariomycetes</taxon>
        <taxon>Xylariomycetidae</taxon>
        <taxon>Xylariales</taxon>
        <taxon>Xylariaceae</taxon>
        <taxon>Xylaria</taxon>
    </lineage>
</organism>
<sequence length="175" mass="19533">MDNPWENEDNASIASPDTAAVYTPIHTTEQHVPSRDDPPDARDSVGSAPAPGGTYMIYHQASGNMLSLEQGQLKLRSSPQSGNHWNCIQNHGYFGFIETVSGNFLGRDGNYGFRAEARLHLLWEWFIITHAGDEGYHLQSPHWFSLRWVGIGEDGQTLIDVASIDHAAVWRFVEV</sequence>
<dbReference type="EMBL" id="RYZI01000126">
    <property type="protein sequence ID" value="RWA10126.1"/>
    <property type="molecule type" value="Genomic_DNA"/>
</dbReference>
<keyword evidence="3" id="KW-1185">Reference proteome</keyword>
<reference evidence="2 3" key="1">
    <citation type="submission" date="2018-12" db="EMBL/GenBank/DDBJ databases">
        <title>Draft genome sequence of Xylaria grammica IHI A82.</title>
        <authorList>
            <person name="Buettner E."/>
            <person name="Kellner H."/>
        </authorList>
    </citation>
    <scope>NUCLEOTIDE SEQUENCE [LARGE SCALE GENOMIC DNA]</scope>
    <source>
        <strain evidence="2 3">IHI A82</strain>
    </source>
</reference>
<evidence type="ECO:0000313" key="2">
    <source>
        <dbReference type="EMBL" id="RWA10126.1"/>
    </source>
</evidence>